<feature type="domain" description="DUF8211" evidence="1">
    <location>
        <begin position="2"/>
        <end position="90"/>
    </location>
</feature>
<organism evidence="2 3">
    <name type="scientific">Glomus cerebriforme</name>
    <dbReference type="NCBI Taxonomy" id="658196"/>
    <lineage>
        <taxon>Eukaryota</taxon>
        <taxon>Fungi</taxon>
        <taxon>Fungi incertae sedis</taxon>
        <taxon>Mucoromycota</taxon>
        <taxon>Glomeromycotina</taxon>
        <taxon>Glomeromycetes</taxon>
        <taxon>Glomerales</taxon>
        <taxon>Glomeraceae</taxon>
        <taxon>Glomus</taxon>
    </lineage>
</organism>
<keyword evidence="3" id="KW-1185">Reference proteome</keyword>
<comment type="caution">
    <text evidence="2">The sequence shown here is derived from an EMBL/GenBank/DDBJ whole genome shotgun (WGS) entry which is preliminary data.</text>
</comment>
<gene>
    <name evidence="2" type="ORF">C1645_781663</name>
</gene>
<reference evidence="2 3" key="1">
    <citation type="submission" date="2018-06" db="EMBL/GenBank/DDBJ databases">
        <title>Comparative genomics reveals the genomic features of Rhizophagus irregularis, R. cerebriforme, R. diaphanum and Gigaspora rosea, and their symbiotic lifestyle signature.</title>
        <authorList>
            <person name="Morin E."/>
            <person name="San Clemente H."/>
            <person name="Chen E.C.H."/>
            <person name="De La Providencia I."/>
            <person name="Hainaut M."/>
            <person name="Kuo A."/>
            <person name="Kohler A."/>
            <person name="Murat C."/>
            <person name="Tang N."/>
            <person name="Roy S."/>
            <person name="Loubradou J."/>
            <person name="Henrissat B."/>
            <person name="Grigoriev I.V."/>
            <person name="Corradi N."/>
            <person name="Roux C."/>
            <person name="Martin F.M."/>
        </authorList>
    </citation>
    <scope>NUCLEOTIDE SEQUENCE [LARGE SCALE GENOMIC DNA]</scope>
    <source>
        <strain evidence="2 3">DAOM 227022</strain>
    </source>
</reference>
<evidence type="ECO:0000313" key="3">
    <source>
        <dbReference type="Proteomes" id="UP000265703"/>
    </source>
</evidence>
<name>A0A397SLQ6_9GLOM</name>
<dbReference type="InterPro" id="IPR058524">
    <property type="entry name" value="DUF8211"/>
</dbReference>
<protein>
    <recommendedName>
        <fullName evidence="1">DUF8211 domain-containing protein</fullName>
    </recommendedName>
</protein>
<proteinExistence type="predicted"/>
<accession>A0A397SLQ6</accession>
<dbReference type="EMBL" id="QKYT01000419">
    <property type="protein sequence ID" value="RIA85546.1"/>
    <property type="molecule type" value="Genomic_DNA"/>
</dbReference>
<dbReference type="Proteomes" id="UP000265703">
    <property type="component" value="Unassembled WGS sequence"/>
</dbReference>
<evidence type="ECO:0000259" key="1">
    <source>
        <dbReference type="Pfam" id="PF26638"/>
    </source>
</evidence>
<sequence>MKHIYIKQYSNLSYATTSSSTYSAKTLAKQKIRRDRKISSLISYDNKPDDALTNPNRLFRIGARHHHLMHPSQLLKKPIQHVKFNHVRYKSTDNFPLPSYWNKSRVPPLIKESDLEIIDLDSPDLVAPVTKIYKTIRLRSAPAPIPERNPLSDIISLINIGPINTITNARYSHDTFYQFRDLERIELYTNFQDEFHSIQSGTPINTLSSMITDERRLLLADMTTRVLSYKARRKAFNKKNKFLKEEIIPSKYSRDNPIFLAGSYKRSLDLDPITLNSLKRIRTF</sequence>
<dbReference type="AlphaFoldDB" id="A0A397SLQ6"/>
<evidence type="ECO:0000313" key="2">
    <source>
        <dbReference type="EMBL" id="RIA85546.1"/>
    </source>
</evidence>
<dbReference type="Pfam" id="PF26638">
    <property type="entry name" value="DUF8211"/>
    <property type="match status" value="1"/>
</dbReference>